<keyword evidence="2" id="KW-1185">Reference proteome</keyword>
<dbReference type="AlphaFoldDB" id="A0A0C2IA88"/>
<protein>
    <recommendedName>
        <fullName evidence="3">Sortilin N-terminal domain-containing protein</fullName>
    </recommendedName>
</protein>
<dbReference type="Gene3D" id="2.130.10.10">
    <property type="entry name" value="YVTN repeat-like/Quinoprotein amine dehydrogenase"/>
    <property type="match status" value="1"/>
</dbReference>
<evidence type="ECO:0008006" key="3">
    <source>
        <dbReference type="Google" id="ProtNLM"/>
    </source>
</evidence>
<dbReference type="InterPro" id="IPR015943">
    <property type="entry name" value="WD40/YVTN_repeat-like_dom_sf"/>
</dbReference>
<gene>
    <name evidence="1" type="ORF">RF11_00433</name>
</gene>
<accession>A0A0C2IA88</accession>
<sequence length="248" mass="29093">MHGNFYILVWKSLTDLCLYTFDALDQIMELICNLSIYDLNEEKCPVVKDPHSPGVIYANLKIGERMARTYVSFDNGKKFDPIRIEGQTSTCCNRNSFLEFDLICSNDLIKSNFPEKSIVIFRQKSRRSIVGTSDNIIYSINGGNSWKMVKQPIENLIIFNDNLFMFGTENWTGKIWYSYDQSKQWHSKRIGAHDVIDIIPIQFSYNSRYAAIDYYDNTRPCTFYIIDFSNSVGRFFHNDRTLYNFKKR</sequence>
<evidence type="ECO:0000313" key="2">
    <source>
        <dbReference type="Proteomes" id="UP000031668"/>
    </source>
</evidence>
<evidence type="ECO:0000313" key="1">
    <source>
        <dbReference type="EMBL" id="KII62208.1"/>
    </source>
</evidence>
<dbReference type="SUPFAM" id="SSF110296">
    <property type="entry name" value="Oligoxyloglucan reducing end-specific cellobiohydrolase"/>
    <property type="match status" value="1"/>
</dbReference>
<proteinExistence type="predicted"/>
<name>A0A0C2IA88_THEKT</name>
<dbReference type="OrthoDB" id="5949766at2759"/>
<dbReference type="EMBL" id="JWZT01005073">
    <property type="protein sequence ID" value="KII62208.1"/>
    <property type="molecule type" value="Genomic_DNA"/>
</dbReference>
<reference evidence="1 2" key="1">
    <citation type="journal article" date="2014" name="Genome Biol. Evol.">
        <title>The genome of the myxosporean Thelohanellus kitauei shows adaptations to nutrient acquisition within its fish host.</title>
        <authorList>
            <person name="Yang Y."/>
            <person name="Xiong J."/>
            <person name="Zhou Z."/>
            <person name="Huo F."/>
            <person name="Miao W."/>
            <person name="Ran C."/>
            <person name="Liu Y."/>
            <person name="Zhang J."/>
            <person name="Feng J."/>
            <person name="Wang M."/>
            <person name="Wang M."/>
            <person name="Wang L."/>
            <person name="Yao B."/>
        </authorList>
    </citation>
    <scope>NUCLEOTIDE SEQUENCE [LARGE SCALE GENOMIC DNA]</scope>
    <source>
        <strain evidence="1">Wuqing</strain>
    </source>
</reference>
<comment type="caution">
    <text evidence="1">The sequence shown here is derived from an EMBL/GenBank/DDBJ whole genome shotgun (WGS) entry which is preliminary data.</text>
</comment>
<dbReference type="Proteomes" id="UP000031668">
    <property type="component" value="Unassembled WGS sequence"/>
</dbReference>
<organism evidence="1 2">
    <name type="scientific">Thelohanellus kitauei</name>
    <name type="common">Myxosporean</name>
    <dbReference type="NCBI Taxonomy" id="669202"/>
    <lineage>
        <taxon>Eukaryota</taxon>
        <taxon>Metazoa</taxon>
        <taxon>Cnidaria</taxon>
        <taxon>Myxozoa</taxon>
        <taxon>Myxosporea</taxon>
        <taxon>Bivalvulida</taxon>
        <taxon>Platysporina</taxon>
        <taxon>Myxobolidae</taxon>
        <taxon>Thelohanellus</taxon>
    </lineage>
</organism>